<protein>
    <submittedName>
        <fullName evidence="4">Pimeloyl-CoA dehydrogenase</fullName>
    </submittedName>
</protein>
<dbReference type="InterPro" id="IPR014710">
    <property type="entry name" value="RmlC-like_jellyroll"/>
</dbReference>
<sequence>MIKIENSSKHQHGSGGFGIDILWPGMVQKSDDSGIGAIGRIDHANVRSGTVISLHPHKDDEILTYMRKGRMLHLDTVGNEEVISNTRLMLMNAGHTFQHEERIQGDKGETMQCLQIFVRPAESDLAPQVQFHDFGTPYSENRWRNIAGPDRAPLIFCAQAWLGDARLDKGHKLQLPPIPVSKVTRLLYVFEGAAVIGETELKTGESVIVENDEEYTVTAEEKSDLVLFTTDPTAKVFRGGMFSGNIRSTF</sequence>
<dbReference type="Pfam" id="PF02678">
    <property type="entry name" value="Pirin"/>
    <property type="match status" value="1"/>
</dbReference>
<dbReference type="KEGG" id="brb:EH207_15895"/>
<dbReference type="PANTHER" id="PTHR43212">
    <property type="entry name" value="QUERCETIN 2,3-DIOXYGENASE"/>
    <property type="match status" value="1"/>
</dbReference>
<name>A0A4P8QUT9_9GAMM</name>
<keyword evidence="5" id="KW-1185">Reference proteome</keyword>
<organism evidence="4 5">
    <name type="scientific">Brenneria rubrifaciens</name>
    <dbReference type="NCBI Taxonomy" id="55213"/>
    <lineage>
        <taxon>Bacteria</taxon>
        <taxon>Pseudomonadati</taxon>
        <taxon>Pseudomonadota</taxon>
        <taxon>Gammaproteobacteria</taxon>
        <taxon>Enterobacterales</taxon>
        <taxon>Pectobacteriaceae</taxon>
        <taxon>Brenneria</taxon>
    </lineage>
</organism>
<dbReference type="CDD" id="cd02247">
    <property type="entry name" value="cupin_pirin_C"/>
    <property type="match status" value="1"/>
</dbReference>
<dbReference type="PANTHER" id="PTHR43212:SF3">
    <property type="entry name" value="QUERCETIN 2,3-DIOXYGENASE"/>
    <property type="match status" value="1"/>
</dbReference>
<proteinExistence type="inferred from homology"/>
<dbReference type="EMBL" id="CP034035">
    <property type="protein sequence ID" value="QCR10406.1"/>
    <property type="molecule type" value="Genomic_DNA"/>
</dbReference>
<evidence type="ECO:0000313" key="4">
    <source>
        <dbReference type="EMBL" id="QCR10406.1"/>
    </source>
</evidence>
<dbReference type="Gene3D" id="2.60.120.10">
    <property type="entry name" value="Jelly Rolls"/>
    <property type="match status" value="2"/>
</dbReference>
<dbReference type="SUPFAM" id="SSF51182">
    <property type="entry name" value="RmlC-like cupins"/>
    <property type="match status" value="1"/>
</dbReference>
<evidence type="ECO:0000256" key="2">
    <source>
        <dbReference type="RuleBase" id="RU003457"/>
    </source>
</evidence>
<dbReference type="Proteomes" id="UP000299580">
    <property type="component" value="Chromosome"/>
</dbReference>
<accession>A0A4P8QUT9</accession>
<evidence type="ECO:0000256" key="1">
    <source>
        <dbReference type="ARBA" id="ARBA00008416"/>
    </source>
</evidence>
<comment type="similarity">
    <text evidence="1 2">Belongs to the pirin family.</text>
</comment>
<reference evidence="4 5" key="1">
    <citation type="submission" date="2018-11" db="EMBL/GenBank/DDBJ databases">
        <title>Genome sequences of Brenneria nigrifluens and Brenneria rubrifaciens.</title>
        <authorList>
            <person name="Poret-Peterson A.T."/>
            <person name="McClean A.E."/>
            <person name="Kluepfel D.A."/>
        </authorList>
    </citation>
    <scope>NUCLEOTIDE SEQUENCE [LARGE SCALE GENOMIC DNA]</scope>
    <source>
        <strain evidence="4 5">6D370</strain>
    </source>
</reference>
<dbReference type="AlphaFoldDB" id="A0A4P8QUT9"/>
<evidence type="ECO:0000259" key="3">
    <source>
        <dbReference type="Pfam" id="PF02678"/>
    </source>
</evidence>
<dbReference type="InterPro" id="IPR003829">
    <property type="entry name" value="Pirin_N_dom"/>
</dbReference>
<dbReference type="InterPro" id="IPR011051">
    <property type="entry name" value="RmlC_Cupin_sf"/>
</dbReference>
<dbReference type="OrthoDB" id="9780903at2"/>
<feature type="domain" description="Pirin N-terminal" evidence="3">
    <location>
        <begin position="49"/>
        <end position="118"/>
    </location>
</feature>
<evidence type="ECO:0000313" key="5">
    <source>
        <dbReference type="Proteomes" id="UP000299580"/>
    </source>
</evidence>
<dbReference type="InterPro" id="IPR012093">
    <property type="entry name" value="Pirin"/>
</dbReference>
<gene>
    <name evidence="4" type="ORF">EH207_15895</name>
</gene>